<dbReference type="EMBL" id="RAVZ01000472">
    <property type="protein sequence ID" value="RKG72330.1"/>
    <property type="molecule type" value="Genomic_DNA"/>
</dbReference>
<keyword evidence="2" id="KW-1185">Reference proteome</keyword>
<accession>A0A3A8HXV6</accession>
<name>A0A3A8HXV6_9BACT</name>
<gene>
    <name evidence="1" type="ORF">D7V88_38310</name>
</gene>
<sequence>LLHAQALELGHPRTGQPLRVEAAVPEDLRAFFVAAGVPIPEGPFRDGDPV</sequence>
<reference evidence="2" key="1">
    <citation type="submission" date="2018-09" db="EMBL/GenBank/DDBJ databases">
        <authorList>
            <person name="Livingstone P.G."/>
            <person name="Whitworth D.E."/>
        </authorList>
    </citation>
    <scope>NUCLEOTIDE SEQUENCE [LARGE SCALE GENOMIC DNA]</scope>
    <source>
        <strain evidence="2">CA054A</strain>
    </source>
</reference>
<protein>
    <submittedName>
        <fullName evidence="1">RluA family pseudouridine synthase</fullName>
    </submittedName>
</protein>
<dbReference type="Proteomes" id="UP000268094">
    <property type="component" value="Unassembled WGS sequence"/>
</dbReference>
<comment type="caution">
    <text evidence="1">The sequence shown here is derived from an EMBL/GenBank/DDBJ whole genome shotgun (WGS) entry which is preliminary data.</text>
</comment>
<feature type="non-terminal residue" evidence="1">
    <location>
        <position position="1"/>
    </location>
</feature>
<evidence type="ECO:0000313" key="1">
    <source>
        <dbReference type="EMBL" id="RKG72330.1"/>
    </source>
</evidence>
<proteinExistence type="predicted"/>
<dbReference type="AlphaFoldDB" id="A0A3A8HXV6"/>
<organism evidence="1 2">
    <name type="scientific">Corallococcus terminator</name>
    <dbReference type="NCBI Taxonomy" id="2316733"/>
    <lineage>
        <taxon>Bacteria</taxon>
        <taxon>Pseudomonadati</taxon>
        <taxon>Myxococcota</taxon>
        <taxon>Myxococcia</taxon>
        <taxon>Myxococcales</taxon>
        <taxon>Cystobacterineae</taxon>
        <taxon>Myxococcaceae</taxon>
        <taxon>Corallococcus</taxon>
    </lineage>
</organism>
<evidence type="ECO:0000313" key="2">
    <source>
        <dbReference type="Proteomes" id="UP000268094"/>
    </source>
</evidence>